<comment type="similarity">
    <text evidence="1">Belongs to the outer membrane factor (OMF) (TC 1.B.17) family.</text>
</comment>
<dbReference type="AlphaFoldDB" id="A0A939IPV0"/>
<dbReference type="EMBL" id="JAFKCV010000007">
    <property type="protein sequence ID" value="MBN7826245.1"/>
    <property type="molecule type" value="Genomic_DNA"/>
</dbReference>
<evidence type="ECO:0000313" key="2">
    <source>
        <dbReference type="EMBL" id="MBN7826245.1"/>
    </source>
</evidence>
<organism evidence="2 3">
    <name type="scientific">Bowmanella dokdonensis</name>
    <dbReference type="NCBI Taxonomy" id="751969"/>
    <lineage>
        <taxon>Bacteria</taxon>
        <taxon>Pseudomonadati</taxon>
        <taxon>Pseudomonadota</taxon>
        <taxon>Gammaproteobacteria</taxon>
        <taxon>Alteromonadales</taxon>
        <taxon>Alteromonadaceae</taxon>
        <taxon>Bowmanella</taxon>
    </lineage>
</organism>
<keyword evidence="3" id="KW-1185">Reference proteome</keyword>
<accession>A0A939IPV0</accession>
<dbReference type="Pfam" id="PF02321">
    <property type="entry name" value="OEP"/>
    <property type="match status" value="2"/>
</dbReference>
<protein>
    <submittedName>
        <fullName evidence="2">TolC family protein</fullName>
    </submittedName>
</protein>
<comment type="caution">
    <text evidence="2">The sequence shown here is derived from an EMBL/GenBank/DDBJ whole genome shotgun (WGS) entry which is preliminary data.</text>
</comment>
<name>A0A939IPV0_9ALTE</name>
<gene>
    <name evidence="2" type="ORF">J0A66_13500</name>
</gene>
<dbReference type="PANTHER" id="PTHR30203:SF24">
    <property type="entry name" value="BLR4935 PROTEIN"/>
    <property type="match status" value="1"/>
</dbReference>
<dbReference type="Proteomes" id="UP000664654">
    <property type="component" value="Unassembled WGS sequence"/>
</dbReference>
<dbReference type="SUPFAM" id="SSF56954">
    <property type="entry name" value="Outer membrane efflux proteins (OEP)"/>
    <property type="match status" value="1"/>
</dbReference>
<reference evidence="2" key="1">
    <citation type="submission" date="2021-03" db="EMBL/GenBank/DDBJ databases">
        <title>novel species isolated from a fishpond in China.</title>
        <authorList>
            <person name="Lu H."/>
            <person name="Cai Z."/>
        </authorList>
    </citation>
    <scope>NUCLEOTIDE SEQUENCE</scope>
    <source>
        <strain evidence="2">JCM 30855</strain>
    </source>
</reference>
<dbReference type="RefSeq" id="WP_206574359.1">
    <property type="nucleotide sequence ID" value="NZ_JAFKCV010000007.1"/>
</dbReference>
<evidence type="ECO:0000313" key="3">
    <source>
        <dbReference type="Proteomes" id="UP000664654"/>
    </source>
</evidence>
<sequence>MQRIFSRAGRPRLALLTMVWLLLPGKVLADTSLSLRQALQNTLQHHPTLQTYPYEVRALEAERLQADLRPNSTLSAEIENVLGTGDSRGLTSAQLTLSFGQLIELGDKRQQRLTLAQQRLREAAVGYEADRLQVLVDTAAKFYQVLKWQQLLDWNQQRLVQSRELLETIRKRADAGAVSAADVSRMAYQLARMQLAHTRLQGEFDAARFQLGQMWLSPADFSQVEGDTTQLPTLPDETTWQQAVNRAPDFLLLEQQVRSQQAQLALEQARGVADMTVSAGLRHNAGSDDSALVLGFSMPLHLQDPNRGNIAAARARMDGLTQQQALLRQSLRSQVAALYAQMQTTARLTEQLQQTLLPGAEQLLTDSRQSYQNGQISVLQLLDAQQALFEARRQLLETRISQLQLLLAMQGLTGQSLLGSADNE</sequence>
<dbReference type="GO" id="GO:0015562">
    <property type="term" value="F:efflux transmembrane transporter activity"/>
    <property type="evidence" value="ECO:0007669"/>
    <property type="project" value="InterPro"/>
</dbReference>
<dbReference type="PANTHER" id="PTHR30203">
    <property type="entry name" value="OUTER MEMBRANE CATION EFFLUX PROTEIN"/>
    <property type="match status" value="1"/>
</dbReference>
<proteinExistence type="inferred from homology"/>
<dbReference type="InterPro" id="IPR010131">
    <property type="entry name" value="MdtP/NodT-like"/>
</dbReference>
<dbReference type="Gene3D" id="1.20.1600.10">
    <property type="entry name" value="Outer membrane efflux proteins (OEP)"/>
    <property type="match status" value="1"/>
</dbReference>
<dbReference type="InterPro" id="IPR003423">
    <property type="entry name" value="OMP_efflux"/>
</dbReference>
<evidence type="ECO:0000256" key="1">
    <source>
        <dbReference type="ARBA" id="ARBA00007613"/>
    </source>
</evidence>